<name>A0A1A0HJ61_9ASCO</name>
<dbReference type="EMBL" id="LXTC01000001">
    <property type="protein sequence ID" value="OBA23878.1"/>
    <property type="molecule type" value="Genomic_DNA"/>
</dbReference>
<protein>
    <recommendedName>
        <fullName evidence="4">Transmembrane protein</fullName>
    </recommendedName>
</protein>
<evidence type="ECO:0000313" key="3">
    <source>
        <dbReference type="Proteomes" id="UP000092555"/>
    </source>
</evidence>
<gene>
    <name evidence="2" type="ORF">METBIDRAFT_114529</name>
</gene>
<evidence type="ECO:0008006" key="4">
    <source>
        <dbReference type="Google" id="ProtNLM"/>
    </source>
</evidence>
<keyword evidence="1" id="KW-0472">Membrane</keyword>
<reference evidence="2 3" key="1">
    <citation type="submission" date="2016-05" db="EMBL/GenBank/DDBJ databases">
        <title>Comparative genomics of biotechnologically important yeasts.</title>
        <authorList>
            <consortium name="DOE Joint Genome Institute"/>
            <person name="Riley R."/>
            <person name="Haridas S."/>
            <person name="Wolfe K.H."/>
            <person name="Lopes M.R."/>
            <person name="Hittinger C.T."/>
            <person name="Goker M."/>
            <person name="Salamov A."/>
            <person name="Wisecaver J."/>
            <person name="Long T.M."/>
            <person name="Aerts A.L."/>
            <person name="Barry K."/>
            <person name="Choi C."/>
            <person name="Clum A."/>
            <person name="Coughlan A.Y."/>
            <person name="Deshpande S."/>
            <person name="Douglass A.P."/>
            <person name="Hanson S.J."/>
            <person name="Klenk H.-P."/>
            <person name="LaButti K."/>
            <person name="Lapidus A."/>
            <person name="Lindquist E."/>
            <person name="Lipzen A."/>
            <person name="Meier-kolthoff J.P."/>
            <person name="Ohm R.A."/>
            <person name="Otillar R.P."/>
            <person name="Pangilinan J."/>
            <person name="Peng Y."/>
            <person name="Rokas A."/>
            <person name="Rosa C.A."/>
            <person name="Scheuner C."/>
            <person name="Sibirny A.A."/>
            <person name="Slot J.C."/>
            <person name="Stielow J.B."/>
            <person name="Sun H."/>
            <person name="Kurtzman C.P."/>
            <person name="Blackwell M."/>
            <person name="Grigoriev I.V."/>
            <person name="Jeffries T.W."/>
        </authorList>
    </citation>
    <scope>NUCLEOTIDE SEQUENCE [LARGE SCALE GENOMIC DNA]</scope>
    <source>
        <strain evidence="2 3">NRRL YB-4993</strain>
    </source>
</reference>
<keyword evidence="1" id="KW-1133">Transmembrane helix</keyword>
<dbReference type="RefSeq" id="XP_018714359.1">
    <property type="nucleotide sequence ID" value="XM_018853992.1"/>
</dbReference>
<organism evidence="2 3">
    <name type="scientific">Metschnikowia bicuspidata var. bicuspidata NRRL YB-4993</name>
    <dbReference type="NCBI Taxonomy" id="869754"/>
    <lineage>
        <taxon>Eukaryota</taxon>
        <taxon>Fungi</taxon>
        <taxon>Dikarya</taxon>
        <taxon>Ascomycota</taxon>
        <taxon>Saccharomycotina</taxon>
        <taxon>Pichiomycetes</taxon>
        <taxon>Metschnikowiaceae</taxon>
        <taxon>Metschnikowia</taxon>
    </lineage>
</organism>
<evidence type="ECO:0000256" key="1">
    <source>
        <dbReference type="SAM" id="Phobius"/>
    </source>
</evidence>
<keyword evidence="1" id="KW-0812">Transmembrane</keyword>
<sequence length="101" mass="11506">MPRVKLLGTQRTVPKNRRRVVFRSVQEIQVPPGSFAILMNLLMLFFHSGFFIQGFAICHGFSRAITPAGQEEHAMLPRRFFSPMAPRFGPDEISPMHFSST</sequence>
<dbReference type="AlphaFoldDB" id="A0A1A0HJ61"/>
<feature type="transmembrane region" description="Helical" evidence="1">
    <location>
        <begin position="35"/>
        <end position="58"/>
    </location>
</feature>
<comment type="caution">
    <text evidence="2">The sequence shown here is derived from an EMBL/GenBank/DDBJ whole genome shotgun (WGS) entry which is preliminary data.</text>
</comment>
<keyword evidence="3" id="KW-1185">Reference proteome</keyword>
<accession>A0A1A0HJ61</accession>
<evidence type="ECO:0000313" key="2">
    <source>
        <dbReference type="EMBL" id="OBA23878.1"/>
    </source>
</evidence>
<dbReference type="Proteomes" id="UP000092555">
    <property type="component" value="Unassembled WGS sequence"/>
</dbReference>
<dbReference type="GeneID" id="30026968"/>
<proteinExistence type="predicted"/>